<dbReference type="PANTHER" id="PTHR38377:SF1">
    <property type="entry name" value="THREONINE-TRNA LIGASE 2"/>
    <property type="match status" value="1"/>
</dbReference>
<dbReference type="InParanoid" id="A0A7J7DNW3"/>
<evidence type="ECO:0000256" key="1">
    <source>
        <dbReference type="SAM" id="Coils"/>
    </source>
</evidence>
<evidence type="ECO:0000256" key="2">
    <source>
        <dbReference type="SAM" id="MobiDB-lite"/>
    </source>
</evidence>
<dbReference type="Proteomes" id="UP000593562">
    <property type="component" value="Unassembled WGS sequence"/>
</dbReference>
<dbReference type="PANTHER" id="PTHR38377">
    <property type="entry name" value="THREONINE-TRNA LIGASE 2"/>
    <property type="match status" value="1"/>
</dbReference>
<feature type="region of interest" description="Disordered" evidence="2">
    <location>
        <begin position="1"/>
        <end position="41"/>
    </location>
</feature>
<feature type="coiled-coil region" evidence="1">
    <location>
        <begin position="41"/>
        <end position="110"/>
    </location>
</feature>
<sequence>MAASGTDLGELLKPFHERATEAEGRLSRLEASPSSKKDAGNEEYLKTISELQAKLESANAELVSERGKTKQLSVENSKLQYRIIHLVRAINDADKELEHLRDQNPEATAM</sequence>
<gene>
    <name evidence="3" type="ORF">HS088_TW05G00700</name>
</gene>
<keyword evidence="1" id="KW-0175">Coiled coil</keyword>
<comment type="caution">
    <text evidence="3">The sequence shown here is derived from an EMBL/GenBank/DDBJ whole genome shotgun (WGS) entry which is preliminary data.</text>
</comment>
<reference evidence="3 4" key="1">
    <citation type="journal article" date="2020" name="Nat. Commun.">
        <title>Genome of Tripterygium wilfordii and identification of cytochrome P450 involved in triptolide biosynthesis.</title>
        <authorList>
            <person name="Tu L."/>
            <person name="Su P."/>
            <person name="Zhang Z."/>
            <person name="Gao L."/>
            <person name="Wang J."/>
            <person name="Hu T."/>
            <person name="Zhou J."/>
            <person name="Zhang Y."/>
            <person name="Zhao Y."/>
            <person name="Liu Y."/>
            <person name="Song Y."/>
            <person name="Tong Y."/>
            <person name="Lu Y."/>
            <person name="Yang J."/>
            <person name="Xu C."/>
            <person name="Jia M."/>
            <person name="Peters R.J."/>
            <person name="Huang L."/>
            <person name="Gao W."/>
        </authorList>
    </citation>
    <scope>NUCLEOTIDE SEQUENCE [LARGE SCALE GENOMIC DNA]</scope>
    <source>
        <strain evidence="4">cv. XIE 37</strain>
        <tissue evidence="3">Leaf</tissue>
    </source>
</reference>
<proteinExistence type="predicted"/>
<dbReference type="OrthoDB" id="2405052at2759"/>
<protein>
    <submittedName>
        <fullName evidence="3">Uncharacterized protein</fullName>
    </submittedName>
</protein>
<feature type="compositionally biased region" description="Basic and acidic residues" evidence="2">
    <location>
        <begin position="13"/>
        <end position="28"/>
    </location>
</feature>
<dbReference type="EMBL" id="JAAARO010000005">
    <property type="protein sequence ID" value="KAF5747969.1"/>
    <property type="molecule type" value="Genomic_DNA"/>
</dbReference>
<keyword evidence="4" id="KW-1185">Reference proteome</keyword>
<organism evidence="3 4">
    <name type="scientific">Tripterygium wilfordii</name>
    <name type="common">Thunder God vine</name>
    <dbReference type="NCBI Taxonomy" id="458696"/>
    <lineage>
        <taxon>Eukaryota</taxon>
        <taxon>Viridiplantae</taxon>
        <taxon>Streptophyta</taxon>
        <taxon>Embryophyta</taxon>
        <taxon>Tracheophyta</taxon>
        <taxon>Spermatophyta</taxon>
        <taxon>Magnoliopsida</taxon>
        <taxon>eudicotyledons</taxon>
        <taxon>Gunneridae</taxon>
        <taxon>Pentapetalae</taxon>
        <taxon>rosids</taxon>
        <taxon>fabids</taxon>
        <taxon>Celastrales</taxon>
        <taxon>Celastraceae</taxon>
        <taxon>Tripterygium</taxon>
    </lineage>
</organism>
<accession>A0A7J7DNW3</accession>
<dbReference type="FunCoup" id="A0A7J7DNW3">
    <property type="interactions" value="38"/>
</dbReference>
<name>A0A7J7DNW3_TRIWF</name>
<evidence type="ECO:0000313" key="4">
    <source>
        <dbReference type="Proteomes" id="UP000593562"/>
    </source>
</evidence>
<evidence type="ECO:0000313" key="3">
    <source>
        <dbReference type="EMBL" id="KAF5747969.1"/>
    </source>
</evidence>
<dbReference type="AlphaFoldDB" id="A0A7J7DNW3"/>